<feature type="transmembrane region" description="Helical" evidence="1">
    <location>
        <begin position="40"/>
        <end position="62"/>
    </location>
</feature>
<evidence type="ECO:0000256" key="1">
    <source>
        <dbReference type="SAM" id="Phobius"/>
    </source>
</evidence>
<evidence type="ECO:0000313" key="2">
    <source>
        <dbReference type="EMBL" id="KDN16403.1"/>
    </source>
</evidence>
<dbReference type="Proteomes" id="UP000027345">
    <property type="component" value="Unassembled WGS sequence"/>
</dbReference>
<dbReference type="EMBL" id="JMQI01000081">
    <property type="protein sequence ID" value="KDN16403.1"/>
    <property type="molecule type" value="Genomic_DNA"/>
</dbReference>
<evidence type="ECO:0000313" key="3">
    <source>
        <dbReference type="Proteomes" id="UP000027345"/>
    </source>
</evidence>
<feature type="transmembrane region" description="Helical" evidence="1">
    <location>
        <begin position="83"/>
        <end position="102"/>
    </location>
</feature>
<keyword evidence="1" id="KW-0472">Membrane</keyword>
<dbReference type="InterPro" id="IPR045919">
    <property type="entry name" value="DUF6338"/>
</dbReference>
<sequence length="216" mass="24092">MIATFQGLLVAVLALLPGAAYTFALERVTTGYGVSFSDRLVRFLAASAVMHALLAAGEYWVYRYLVVERRLVNGTANLWLLEVLALAYVLGPIMVGSVVGWGHKNHKKWGTLLVGAAVEPRAWDYLWRRTDRAIVRIKLKSGIWLAGYRGEAPNGRRSYASAHPEEGDLYLPLSFTINPSSGELTLDENRRPVPVPGESGLMVRWTEIEYLDIKEF</sequence>
<dbReference type="RefSeq" id="WP_043788928.1">
    <property type="nucleotide sequence ID" value="NZ_JMQI01000081.1"/>
</dbReference>
<organism evidence="2 3">
    <name type="scientific">Amycolatopsis rifamycinica</name>
    <dbReference type="NCBI Taxonomy" id="287986"/>
    <lineage>
        <taxon>Bacteria</taxon>
        <taxon>Bacillati</taxon>
        <taxon>Actinomycetota</taxon>
        <taxon>Actinomycetes</taxon>
        <taxon>Pseudonocardiales</taxon>
        <taxon>Pseudonocardiaceae</taxon>
        <taxon>Amycolatopsis</taxon>
    </lineage>
</organism>
<accession>A0A066TWN2</accession>
<reference evidence="2 3" key="1">
    <citation type="submission" date="2014-05" db="EMBL/GenBank/DDBJ databases">
        <title>Draft genome sequence of Amycolatopsis rifamycinica DSM 46095.</title>
        <authorList>
            <person name="Lal R."/>
            <person name="Saxena A."/>
            <person name="Kumari R."/>
            <person name="Mukherjee U."/>
            <person name="Singh P."/>
            <person name="Sangwan N."/>
            <person name="Mahato N.K."/>
        </authorList>
    </citation>
    <scope>NUCLEOTIDE SEQUENCE [LARGE SCALE GENOMIC DNA]</scope>
    <source>
        <strain evidence="2 3">DSM 46095</strain>
    </source>
</reference>
<dbReference type="eggNOG" id="ENOG5033YJ9">
    <property type="taxonomic scope" value="Bacteria"/>
</dbReference>
<gene>
    <name evidence="2" type="ORF">DV20_41045</name>
</gene>
<keyword evidence="1" id="KW-0812">Transmembrane</keyword>
<name>A0A066TWN2_9PSEU</name>
<proteinExistence type="predicted"/>
<dbReference type="Pfam" id="PF19865">
    <property type="entry name" value="DUF6338"/>
    <property type="match status" value="1"/>
</dbReference>
<dbReference type="AlphaFoldDB" id="A0A066TWN2"/>
<keyword evidence="3" id="KW-1185">Reference proteome</keyword>
<comment type="caution">
    <text evidence="2">The sequence shown here is derived from an EMBL/GenBank/DDBJ whole genome shotgun (WGS) entry which is preliminary data.</text>
</comment>
<protein>
    <submittedName>
        <fullName evidence="2">Uncharacterized protein</fullName>
    </submittedName>
</protein>
<dbReference type="OrthoDB" id="3618713at2"/>
<dbReference type="STRING" id="287986.DV20_41045"/>
<keyword evidence="1" id="KW-1133">Transmembrane helix</keyword>